<gene>
    <name evidence="2" type="ORF">BGT96224V316_LOCUS3986</name>
</gene>
<feature type="signal peptide" evidence="1">
    <location>
        <begin position="1"/>
        <end position="25"/>
    </location>
</feature>
<sequence>MQDFAWKFSFVLFSTLGCCTRHASTHRCVSAWFRSLRWDEALVLYGS</sequence>
<dbReference type="Proteomes" id="UP000324639">
    <property type="component" value="Chromosome Bgt_-05"/>
</dbReference>
<accession>A0A9X9MG22</accession>
<feature type="chain" id="PRO_5040719767" evidence="1">
    <location>
        <begin position="26"/>
        <end position="47"/>
    </location>
</feature>
<keyword evidence="3" id="KW-1185">Reference proteome</keyword>
<keyword evidence="1" id="KW-0732">Signal</keyword>
<dbReference type="PROSITE" id="PS51257">
    <property type="entry name" value="PROKAR_LIPOPROTEIN"/>
    <property type="match status" value="1"/>
</dbReference>
<protein>
    <submittedName>
        <fullName evidence="2">BgtTE-56039</fullName>
    </submittedName>
</protein>
<reference evidence="2 3" key="1">
    <citation type="submission" date="2018-08" db="EMBL/GenBank/DDBJ databases">
        <authorList>
            <person name="Muller C M."/>
        </authorList>
    </citation>
    <scope>NUCLEOTIDE SEQUENCE [LARGE SCALE GENOMIC DNA]</scope>
</reference>
<evidence type="ECO:0000256" key="1">
    <source>
        <dbReference type="SAM" id="SignalP"/>
    </source>
</evidence>
<proteinExistence type="predicted"/>
<dbReference type="AlphaFoldDB" id="A0A9X9MG22"/>
<name>A0A9X9MG22_BLUGR</name>
<evidence type="ECO:0000313" key="2">
    <source>
        <dbReference type="EMBL" id="VDB85728.1"/>
    </source>
</evidence>
<dbReference type="EMBL" id="LR026988">
    <property type="protein sequence ID" value="VDB85728.1"/>
    <property type="molecule type" value="Genomic_DNA"/>
</dbReference>
<organism evidence="2 3">
    <name type="scientific">Blumeria graminis f. sp. tritici</name>
    <dbReference type="NCBI Taxonomy" id="62690"/>
    <lineage>
        <taxon>Eukaryota</taxon>
        <taxon>Fungi</taxon>
        <taxon>Dikarya</taxon>
        <taxon>Ascomycota</taxon>
        <taxon>Pezizomycotina</taxon>
        <taxon>Leotiomycetes</taxon>
        <taxon>Erysiphales</taxon>
        <taxon>Erysiphaceae</taxon>
        <taxon>Blumeria</taxon>
    </lineage>
</organism>
<evidence type="ECO:0000313" key="3">
    <source>
        <dbReference type="Proteomes" id="UP000324639"/>
    </source>
</evidence>